<dbReference type="EMBL" id="CAXKWB010003254">
    <property type="protein sequence ID" value="CAL4068738.1"/>
    <property type="molecule type" value="Genomic_DNA"/>
</dbReference>
<protein>
    <submittedName>
        <fullName evidence="1">Uncharacterized protein</fullName>
    </submittedName>
</protein>
<evidence type="ECO:0000313" key="1">
    <source>
        <dbReference type="EMBL" id="CAL4068738.1"/>
    </source>
</evidence>
<name>A0AAV2Q1K9_MEGNR</name>
<dbReference type="AlphaFoldDB" id="A0AAV2Q1K9"/>
<dbReference type="Proteomes" id="UP001497623">
    <property type="component" value="Unassembled WGS sequence"/>
</dbReference>
<proteinExistence type="predicted"/>
<feature type="non-terminal residue" evidence="1">
    <location>
        <position position="190"/>
    </location>
</feature>
<gene>
    <name evidence="1" type="ORF">MNOR_LOCUS7419</name>
</gene>
<organism evidence="1 2">
    <name type="scientific">Meganyctiphanes norvegica</name>
    <name type="common">Northern krill</name>
    <name type="synonym">Thysanopoda norvegica</name>
    <dbReference type="NCBI Taxonomy" id="48144"/>
    <lineage>
        <taxon>Eukaryota</taxon>
        <taxon>Metazoa</taxon>
        <taxon>Ecdysozoa</taxon>
        <taxon>Arthropoda</taxon>
        <taxon>Crustacea</taxon>
        <taxon>Multicrustacea</taxon>
        <taxon>Malacostraca</taxon>
        <taxon>Eumalacostraca</taxon>
        <taxon>Eucarida</taxon>
        <taxon>Euphausiacea</taxon>
        <taxon>Euphausiidae</taxon>
        <taxon>Meganyctiphanes</taxon>
    </lineage>
</organism>
<comment type="caution">
    <text evidence="1">The sequence shown here is derived from an EMBL/GenBank/DDBJ whole genome shotgun (WGS) entry which is preliminary data.</text>
</comment>
<keyword evidence="2" id="KW-1185">Reference proteome</keyword>
<sequence length="190" mass="21509">MLLLFNTSHEFTSSSGYADGSICASTRNCDITIKSSVPTLLITIKNITNGDQYCNDRIEIKKSRTDMRHVYNNRNGRSEYTTVTSWQQMKKLCLRDNLPVILSPGSVRLSFYSSTFQNGMNVSWIPFDPFEMLPLDNSGVLLSPGYPEYFINAASDKWSHTLNLDPPSGSYVNLKLTDFNSNHENNNIEM</sequence>
<reference evidence="1 2" key="1">
    <citation type="submission" date="2024-05" db="EMBL/GenBank/DDBJ databases">
        <authorList>
            <person name="Wallberg A."/>
        </authorList>
    </citation>
    <scope>NUCLEOTIDE SEQUENCE [LARGE SCALE GENOMIC DNA]</scope>
</reference>
<accession>A0AAV2Q1K9</accession>
<evidence type="ECO:0000313" key="2">
    <source>
        <dbReference type="Proteomes" id="UP001497623"/>
    </source>
</evidence>